<accession>A0AAV4M6I6</accession>
<dbReference type="AlphaFoldDB" id="A0AAV4M6I6"/>
<dbReference type="EMBL" id="BPLR01019438">
    <property type="protein sequence ID" value="GIX67855.1"/>
    <property type="molecule type" value="Genomic_DNA"/>
</dbReference>
<evidence type="ECO:0000313" key="2">
    <source>
        <dbReference type="Proteomes" id="UP001054945"/>
    </source>
</evidence>
<organism evidence="1 2">
    <name type="scientific">Caerostris extrusa</name>
    <name type="common">Bark spider</name>
    <name type="synonym">Caerostris bankana</name>
    <dbReference type="NCBI Taxonomy" id="172846"/>
    <lineage>
        <taxon>Eukaryota</taxon>
        <taxon>Metazoa</taxon>
        <taxon>Ecdysozoa</taxon>
        <taxon>Arthropoda</taxon>
        <taxon>Chelicerata</taxon>
        <taxon>Arachnida</taxon>
        <taxon>Araneae</taxon>
        <taxon>Araneomorphae</taxon>
        <taxon>Entelegynae</taxon>
        <taxon>Araneoidea</taxon>
        <taxon>Araneidae</taxon>
        <taxon>Caerostris</taxon>
    </lineage>
</organism>
<protein>
    <submittedName>
        <fullName evidence="1">Uncharacterized protein</fullName>
    </submittedName>
</protein>
<name>A0AAV4M6I6_CAEEX</name>
<reference evidence="1 2" key="1">
    <citation type="submission" date="2021-06" db="EMBL/GenBank/DDBJ databases">
        <title>Caerostris extrusa draft genome.</title>
        <authorList>
            <person name="Kono N."/>
            <person name="Arakawa K."/>
        </authorList>
    </citation>
    <scope>NUCLEOTIDE SEQUENCE [LARGE SCALE GENOMIC DNA]</scope>
</reference>
<proteinExistence type="predicted"/>
<keyword evidence="2" id="KW-1185">Reference proteome</keyword>
<gene>
    <name evidence="1" type="ORF">CEXT_147401</name>
</gene>
<dbReference type="Proteomes" id="UP001054945">
    <property type="component" value="Unassembled WGS sequence"/>
</dbReference>
<sequence length="86" mass="9648">MRGIMSQYLKHENELFDASDTCCFKGTGVKNAFCVDILNNQLLLKLDKPVKSTRIFRIAGSCPSDIIHADYNSADASPWQPSFHQV</sequence>
<evidence type="ECO:0000313" key="1">
    <source>
        <dbReference type="EMBL" id="GIX67855.1"/>
    </source>
</evidence>
<comment type="caution">
    <text evidence="1">The sequence shown here is derived from an EMBL/GenBank/DDBJ whole genome shotgun (WGS) entry which is preliminary data.</text>
</comment>